<dbReference type="SUPFAM" id="SSF53448">
    <property type="entry name" value="Nucleotide-diphospho-sugar transferases"/>
    <property type="match status" value="1"/>
</dbReference>
<feature type="domain" description="Glycosyltransferase 2-like" evidence="1">
    <location>
        <begin position="4"/>
        <end position="131"/>
    </location>
</feature>
<proteinExistence type="predicted"/>
<dbReference type="RefSeq" id="WP_279652065.1">
    <property type="nucleotide sequence ID" value="NZ_CP122539.1"/>
</dbReference>
<organism evidence="2 3">
    <name type="scientific">Tenacibaculum tangerinum</name>
    <dbReference type="NCBI Taxonomy" id="3038772"/>
    <lineage>
        <taxon>Bacteria</taxon>
        <taxon>Pseudomonadati</taxon>
        <taxon>Bacteroidota</taxon>
        <taxon>Flavobacteriia</taxon>
        <taxon>Flavobacteriales</taxon>
        <taxon>Flavobacteriaceae</taxon>
        <taxon>Tenacibaculum</taxon>
    </lineage>
</organism>
<name>A0ABY8L440_9FLAO</name>
<evidence type="ECO:0000259" key="1">
    <source>
        <dbReference type="Pfam" id="PF00535"/>
    </source>
</evidence>
<dbReference type="PANTHER" id="PTHR43685:SF2">
    <property type="entry name" value="GLYCOSYLTRANSFERASE 2-LIKE DOMAIN-CONTAINING PROTEIN"/>
    <property type="match status" value="1"/>
</dbReference>
<dbReference type="GO" id="GO:0016757">
    <property type="term" value="F:glycosyltransferase activity"/>
    <property type="evidence" value="ECO:0007669"/>
    <property type="project" value="UniProtKB-KW"/>
</dbReference>
<dbReference type="PANTHER" id="PTHR43685">
    <property type="entry name" value="GLYCOSYLTRANSFERASE"/>
    <property type="match status" value="1"/>
</dbReference>
<dbReference type="EMBL" id="CP122539">
    <property type="protein sequence ID" value="WGH76196.1"/>
    <property type="molecule type" value="Genomic_DNA"/>
</dbReference>
<sequence length="306" mass="35652">MTFSVVIPLYNKALYVEETLASLALQSKKPFELIIVDDNSTDDSLRVVKDYIQRNQKQFEKTRIEIIELTANYGVGYARNIGFSKATGDLVSFLDADDIYEKDLLKTASLLMQQHSIDFLVVGIQLFPSNVIYPDVKKIAKELFALTNEAYYIKQPLKTVTSHNFYMGVGSNVIFKRENGLSEKYIEQRIFYEGIDYWYRIVKKMVQQGTPKIGLLMGEYLKVREVAGSASRKKYEKWNEIDFPPVLSRFKNSNDYYDKRLMGVVGSRWIEHAMCNLNSVGQKLKFMVHYIRVFLKQGYYFFLHKF</sequence>
<dbReference type="CDD" id="cd00761">
    <property type="entry name" value="Glyco_tranf_GTA_type"/>
    <property type="match status" value="1"/>
</dbReference>
<dbReference type="InterPro" id="IPR050834">
    <property type="entry name" value="Glycosyltransf_2"/>
</dbReference>
<keyword evidence="2" id="KW-0328">Glycosyltransferase</keyword>
<accession>A0ABY8L440</accession>
<reference evidence="2 3" key="1">
    <citation type="submission" date="2023-04" db="EMBL/GenBank/DDBJ databases">
        <title>Tenacibaculum tangerinum sp. nov., isolated from sea tidal flat of South Korea.</title>
        <authorList>
            <person name="Lee S.H."/>
            <person name="Kim J.-J."/>
        </authorList>
    </citation>
    <scope>NUCLEOTIDE SEQUENCE [LARGE SCALE GENOMIC DNA]</scope>
    <source>
        <strain evidence="2 3">GRR-S3-23</strain>
    </source>
</reference>
<gene>
    <name evidence="2" type="ORF">P8625_03245</name>
</gene>
<keyword evidence="3" id="KW-1185">Reference proteome</keyword>
<evidence type="ECO:0000313" key="2">
    <source>
        <dbReference type="EMBL" id="WGH76196.1"/>
    </source>
</evidence>
<evidence type="ECO:0000313" key="3">
    <source>
        <dbReference type="Proteomes" id="UP001232001"/>
    </source>
</evidence>
<protein>
    <submittedName>
        <fullName evidence="2">Glycosyltransferase family 2 protein</fullName>
        <ecNumber evidence="2">2.4.-.-</ecNumber>
    </submittedName>
</protein>
<dbReference type="Pfam" id="PF00535">
    <property type="entry name" value="Glycos_transf_2"/>
    <property type="match status" value="1"/>
</dbReference>
<dbReference type="Proteomes" id="UP001232001">
    <property type="component" value="Chromosome"/>
</dbReference>
<dbReference type="EC" id="2.4.-.-" evidence="2"/>
<dbReference type="Gene3D" id="3.90.550.10">
    <property type="entry name" value="Spore Coat Polysaccharide Biosynthesis Protein SpsA, Chain A"/>
    <property type="match status" value="1"/>
</dbReference>
<dbReference type="InterPro" id="IPR029044">
    <property type="entry name" value="Nucleotide-diphossugar_trans"/>
</dbReference>
<keyword evidence="2" id="KW-0808">Transferase</keyword>
<dbReference type="InterPro" id="IPR001173">
    <property type="entry name" value="Glyco_trans_2-like"/>
</dbReference>